<name>A0A4Y7T758_COPMI</name>
<gene>
    <name evidence="1" type="ORF">FA13DRAFT_1814927</name>
</gene>
<dbReference type="PANTHER" id="PTHR43162:SF1">
    <property type="entry name" value="PRESTALK A DIFFERENTIATION PROTEIN A"/>
    <property type="match status" value="1"/>
</dbReference>
<sequence length="269" mass="29934">MSFLITGGASQVGSVIARQLKEAGQKVIIASPRLDGSYQPSTTHSTPGEPIRGVYILLPPGYVDPSENIKAFVDAAVTHGVQRFVLLSGSAVAKEAQGFGISTVWRYLDERKLDYFALRPTWFIDNFYELYGKDIRGSDEFLTVMPNAKMPLISVEDIAKLAVKVFLAEKNDRTEQRIIGPELVTYDQMVFGRKITHKTVAPEQMTQHYISLFGWPTEYAQFLVGAELACDAGSEEQWWGKPENAIGEETVREWAVRFQSKLAPTPPSA</sequence>
<dbReference type="EMBL" id="QPFP01000025">
    <property type="protein sequence ID" value="TEB29821.1"/>
    <property type="molecule type" value="Genomic_DNA"/>
</dbReference>
<evidence type="ECO:0000313" key="1">
    <source>
        <dbReference type="EMBL" id="TEB29821.1"/>
    </source>
</evidence>
<dbReference type="OrthoDB" id="419598at2759"/>
<comment type="caution">
    <text evidence="1">The sequence shown here is derived from an EMBL/GenBank/DDBJ whole genome shotgun (WGS) entry which is preliminary data.</text>
</comment>
<accession>A0A4Y7T758</accession>
<keyword evidence="2" id="KW-1185">Reference proteome</keyword>
<dbReference type="SUPFAM" id="SSF51735">
    <property type="entry name" value="NAD(P)-binding Rossmann-fold domains"/>
    <property type="match status" value="1"/>
</dbReference>
<dbReference type="STRING" id="71717.A0A4Y7T758"/>
<dbReference type="InterPro" id="IPR036291">
    <property type="entry name" value="NAD(P)-bd_dom_sf"/>
</dbReference>
<proteinExistence type="predicted"/>
<dbReference type="InterPro" id="IPR051604">
    <property type="entry name" value="Ergot_Alk_Oxidoreductase"/>
</dbReference>
<organism evidence="1 2">
    <name type="scientific">Coprinellus micaceus</name>
    <name type="common">Glistening ink-cap mushroom</name>
    <name type="synonym">Coprinus micaceus</name>
    <dbReference type="NCBI Taxonomy" id="71717"/>
    <lineage>
        <taxon>Eukaryota</taxon>
        <taxon>Fungi</taxon>
        <taxon>Dikarya</taxon>
        <taxon>Basidiomycota</taxon>
        <taxon>Agaricomycotina</taxon>
        <taxon>Agaricomycetes</taxon>
        <taxon>Agaricomycetidae</taxon>
        <taxon>Agaricales</taxon>
        <taxon>Agaricineae</taxon>
        <taxon>Psathyrellaceae</taxon>
        <taxon>Coprinellus</taxon>
    </lineage>
</organism>
<dbReference type="Proteomes" id="UP000298030">
    <property type="component" value="Unassembled WGS sequence"/>
</dbReference>
<protein>
    <submittedName>
        <fullName evidence="1">NAD(P)-binding protein</fullName>
    </submittedName>
</protein>
<reference evidence="1 2" key="1">
    <citation type="journal article" date="2019" name="Nat. Ecol. Evol.">
        <title>Megaphylogeny resolves global patterns of mushroom evolution.</title>
        <authorList>
            <person name="Varga T."/>
            <person name="Krizsan K."/>
            <person name="Foldi C."/>
            <person name="Dima B."/>
            <person name="Sanchez-Garcia M."/>
            <person name="Sanchez-Ramirez S."/>
            <person name="Szollosi G.J."/>
            <person name="Szarkandi J.G."/>
            <person name="Papp V."/>
            <person name="Albert L."/>
            <person name="Andreopoulos W."/>
            <person name="Angelini C."/>
            <person name="Antonin V."/>
            <person name="Barry K.W."/>
            <person name="Bougher N.L."/>
            <person name="Buchanan P."/>
            <person name="Buyck B."/>
            <person name="Bense V."/>
            <person name="Catcheside P."/>
            <person name="Chovatia M."/>
            <person name="Cooper J."/>
            <person name="Damon W."/>
            <person name="Desjardin D."/>
            <person name="Finy P."/>
            <person name="Geml J."/>
            <person name="Haridas S."/>
            <person name="Hughes K."/>
            <person name="Justo A."/>
            <person name="Karasinski D."/>
            <person name="Kautmanova I."/>
            <person name="Kiss B."/>
            <person name="Kocsube S."/>
            <person name="Kotiranta H."/>
            <person name="LaButti K.M."/>
            <person name="Lechner B.E."/>
            <person name="Liimatainen K."/>
            <person name="Lipzen A."/>
            <person name="Lukacs Z."/>
            <person name="Mihaltcheva S."/>
            <person name="Morgado L.N."/>
            <person name="Niskanen T."/>
            <person name="Noordeloos M.E."/>
            <person name="Ohm R.A."/>
            <person name="Ortiz-Santana B."/>
            <person name="Ovrebo C."/>
            <person name="Racz N."/>
            <person name="Riley R."/>
            <person name="Savchenko A."/>
            <person name="Shiryaev A."/>
            <person name="Soop K."/>
            <person name="Spirin V."/>
            <person name="Szebenyi C."/>
            <person name="Tomsovsky M."/>
            <person name="Tulloss R.E."/>
            <person name="Uehling J."/>
            <person name="Grigoriev I.V."/>
            <person name="Vagvolgyi C."/>
            <person name="Papp T."/>
            <person name="Martin F.M."/>
            <person name="Miettinen O."/>
            <person name="Hibbett D.S."/>
            <person name="Nagy L.G."/>
        </authorList>
    </citation>
    <scope>NUCLEOTIDE SEQUENCE [LARGE SCALE GENOMIC DNA]</scope>
    <source>
        <strain evidence="1 2">FP101781</strain>
    </source>
</reference>
<dbReference type="PANTHER" id="PTHR43162">
    <property type="match status" value="1"/>
</dbReference>
<evidence type="ECO:0000313" key="2">
    <source>
        <dbReference type="Proteomes" id="UP000298030"/>
    </source>
</evidence>
<dbReference type="AlphaFoldDB" id="A0A4Y7T758"/>
<dbReference type="Gene3D" id="3.40.50.720">
    <property type="entry name" value="NAD(P)-binding Rossmann-like Domain"/>
    <property type="match status" value="1"/>
</dbReference>